<gene>
    <name evidence="3" type="ORF">NDI37_19360</name>
</gene>
<feature type="domain" description="Contractile injection system tube protein N-terminal" evidence="2">
    <location>
        <begin position="19"/>
        <end position="145"/>
    </location>
</feature>
<dbReference type="RefSeq" id="WP_190421251.1">
    <property type="nucleotide sequence ID" value="NZ_JAMPKK010000047.1"/>
</dbReference>
<protein>
    <submittedName>
        <fullName evidence="3">Phage tail protein</fullName>
    </submittedName>
</protein>
<dbReference type="InterPro" id="IPR045361">
    <property type="entry name" value="CIS_tube_prot_N"/>
</dbReference>
<organism evidence="3 4">
    <name type="scientific">Funiculus sociatus GB2-A5</name>
    <dbReference type="NCBI Taxonomy" id="2933946"/>
    <lineage>
        <taxon>Bacteria</taxon>
        <taxon>Bacillati</taxon>
        <taxon>Cyanobacteriota</taxon>
        <taxon>Cyanophyceae</taxon>
        <taxon>Coleofasciculales</taxon>
        <taxon>Coleofasciculaceae</taxon>
        <taxon>Funiculus</taxon>
    </lineage>
</organism>
<evidence type="ECO:0000313" key="4">
    <source>
        <dbReference type="Proteomes" id="UP001442494"/>
    </source>
</evidence>
<dbReference type="EMBL" id="JAMPKK010000047">
    <property type="protein sequence ID" value="MEP0866619.1"/>
    <property type="molecule type" value="Genomic_DNA"/>
</dbReference>
<comment type="caution">
    <text evidence="3">The sequence shown here is derived from an EMBL/GenBank/DDBJ whole genome shotgun (WGS) entry which is preliminary data.</text>
</comment>
<name>A0ABV0JU28_9CYAN</name>
<accession>A0ABV0JU28</accession>
<keyword evidence="4" id="KW-1185">Reference proteome</keyword>
<evidence type="ECO:0000256" key="1">
    <source>
        <dbReference type="SAM" id="MobiDB-lite"/>
    </source>
</evidence>
<evidence type="ECO:0000259" key="2">
    <source>
        <dbReference type="Pfam" id="PF19266"/>
    </source>
</evidence>
<feature type="compositionally biased region" description="Basic and acidic residues" evidence="1">
    <location>
        <begin position="165"/>
        <end position="175"/>
    </location>
</feature>
<reference evidence="3 4" key="1">
    <citation type="submission" date="2022-04" db="EMBL/GenBank/DDBJ databases">
        <title>Positive selection, recombination, and allopatry shape intraspecific diversity of widespread and dominant cyanobacteria.</title>
        <authorList>
            <person name="Wei J."/>
            <person name="Shu W."/>
            <person name="Hu C."/>
        </authorList>
    </citation>
    <scope>NUCLEOTIDE SEQUENCE [LARGE SCALE GENOMIC DNA]</scope>
    <source>
        <strain evidence="3 4">GB2-A5</strain>
    </source>
</reference>
<dbReference type="Pfam" id="PF19266">
    <property type="entry name" value="CIS_tube"/>
    <property type="match status" value="1"/>
</dbReference>
<feature type="region of interest" description="Disordered" evidence="1">
    <location>
        <begin position="150"/>
        <end position="175"/>
    </location>
</feature>
<dbReference type="Proteomes" id="UP001442494">
    <property type="component" value="Unassembled WGS sequence"/>
</dbReference>
<proteinExistence type="predicted"/>
<sequence>MSTTRLVKAKLIPKIPAQGVDTIEFMFNPTKLSFNRSVQINASQGARTGKGLPKVSFQSIDPYKLTISDILFDTYEEGTSVLWYINKLKKAVEFPDGQEVPPVYLFTWGAQEYLRCFVQQLSYELTMFLPDGTPVRASANLTLHEVDILIPPGNPEAPSSVNRTGDSRENRSNNQ</sequence>
<evidence type="ECO:0000313" key="3">
    <source>
        <dbReference type="EMBL" id="MEP0866619.1"/>
    </source>
</evidence>